<name>A0ABV7RKG0_9NEIS</name>
<evidence type="ECO:0000313" key="2">
    <source>
        <dbReference type="Proteomes" id="UP001595741"/>
    </source>
</evidence>
<accession>A0ABV7RKG0</accession>
<reference evidence="2" key="1">
    <citation type="journal article" date="2019" name="Int. J. Syst. Evol. Microbiol.">
        <title>The Global Catalogue of Microorganisms (GCM) 10K type strain sequencing project: providing services to taxonomists for standard genome sequencing and annotation.</title>
        <authorList>
            <consortium name="The Broad Institute Genomics Platform"/>
            <consortium name="The Broad Institute Genome Sequencing Center for Infectious Disease"/>
            <person name="Wu L."/>
            <person name="Ma J."/>
        </authorList>
    </citation>
    <scope>NUCLEOTIDE SEQUENCE [LARGE SCALE GENOMIC DNA]</scope>
    <source>
        <strain evidence="2">KCTC 42742</strain>
    </source>
</reference>
<organism evidence="1 2">
    <name type="scientific">Vogesella facilis</name>
    <dbReference type="NCBI Taxonomy" id="1655232"/>
    <lineage>
        <taxon>Bacteria</taxon>
        <taxon>Pseudomonadati</taxon>
        <taxon>Pseudomonadota</taxon>
        <taxon>Betaproteobacteria</taxon>
        <taxon>Neisseriales</taxon>
        <taxon>Chromobacteriaceae</taxon>
        <taxon>Vogesella</taxon>
    </lineage>
</organism>
<dbReference type="EMBL" id="JBHRXN010000036">
    <property type="protein sequence ID" value="MFC3533907.1"/>
    <property type="molecule type" value="Genomic_DNA"/>
</dbReference>
<evidence type="ECO:0000313" key="1">
    <source>
        <dbReference type="EMBL" id="MFC3533907.1"/>
    </source>
</evidence>
<sequence length="53" mass="6127">MIDLYGFGYQRQPLPRHPSDQRLCATLAFLTLAQRRKTLLNHERRCTSSGAHT</sequence>
<protein>
    <submittedName>
        <fullName evidence="1">Uncharacterized protein</fullName>
    </submittedName>
</protein>
<dbReference type="RefSeq" id="WP_386094318.1">
    <property type="nucleotide sequence ID" value="NZ_JBHRXN010000036.1"/>
</dbReference>
<comment type="caution">
    <text evidence="1">The sequence shown here is derived from an EMBL/GenBank/DDBJ whole genome shotgun (WGS) entry which is preliminary data.</text>
</comment>
<gene>
    <name evidence="1" type="ORF">ACFOLG_17205</name>
</gene>
<keyword evidence="2" id="KW-1185">Reference proteome</keyword>
<dbReference type="Proteomes" id="UP001595741">
    <property type="component" value="Unassembled WGS sequence"/>
</dbReference>
<proteinExistence type="predicted"/>